<keyword evidence="1" id="KW-0677">Repeat</keyword>
<evidence type="ECO:0000313" key="4">
    <source>
        <dbReference type="Proteomes" id="UP000663823"/>
    </source>
</evidence>
<feature type="repeat" description="WD" evidence="2">
    <location>
        <begin position="366"/>
        <end position="389"/>
    </location>
</feature>
<dbReference type="PANTHER" id="PTHR44324">
    <property type="entry name" value="WD40 REPEAT DOMAIN 95"/>
    <property type="match status" value="1"/>
</dbReference>
<protein>
    <submittedName>
        <fullName evidence="3">Uncharacterized protein</fullName>
    </submittedName>
</protein>
<reference evidence="3" key="1">
    <citation type="submission" date="2021-02" db="EMBL/GenBank/DDBJ databases">
        <authorList>
            <person name="Nowell W R."/>
        </authorList>
    </citation>
    <scope>NUCLEOTIDE SEQUENCE</scope>
</reference>
<evidence type="ECO:0000313" key="3">
    <source>
        <dbReference type="EMBL" id="CAF3950258.1"/>
    </source>
</evidence>
<evidence type="ECO:0000256" key="2">
    <source>
        <dbReference type="PROSITE-ProRule" id="PRU00221"/>
    </source>
</evidence>
<dbReference type="PROSITE" id="PS50082">
    <property type="entry name" value="WD_REPEATS_2"/>
    <property type="match status" value="1"/>
</dbReference>
<organism evidence="3 4">
    <name type="scientific">Rotaria sordida</name>
    <dbReference type="NCBI Taxonomy" id="392033"/>
    <lineage>
        <taxon>Eukaryota</taxon>
        <taxon>Metazoa</taxon>
        <taxon>Spiralia</taxon>
        <taxon>Gnathifera</taxon>
        <taxon>Rotifera</taxon>
        <taxon>Eurotatoria</taxon>
        <taxon>Bdelloidea</taxon>
        <taxon>Philodinida</taxon>
        <taxon>Philodinidae</taxon>
        <taxon>Rotaria</taxon>
    </lineage>
</organism>
<name>A0A819KT68_9BILA</name>
<dbReference type="InterPro" id="IPR051242">
    <property type="entry name" value="WD-EF-hand_domain"/>
</dbReference>
<dbReference type="EMBL" id="CAJOAX010005500">
    <property type="protein sequence ID" value="CAF3950258.1"/>
    <property type="molecule type" value="Genomic_DNA"/>
</dbReference>
<dbReference type="InterPro" id="IPR001680">
    <property type="entry name" value="WD40_rpt"/>
</dbReference>
<accession>A0A819KT68</accession>
<dbReference type="Proteomes" id="UP000663823">
    <property type="component" value="Unassembled WGS sequence"/>
</dbReference>
<gene>
    <name evidence="3" type="ORF">OTI717_LOCUS26343</name>
</gene>
<proteinExistence type="predicted"/>
<keyword evidence="2" id="KW-0853">WD repeat</keyword>
<sequence>MLQFYQEEDYANTLRTSSFNNEPKIRYVPHNKKKHSAADELDDGTSSNVSGIGQNRRRARMWVIDAIYMPDTHINCEIFLEEFCITCENSRSALIFGDDCAFIHILYLKNPVSSLFDPVRRKSDSTKSDKSLANSIQCIFWDNFLNPYVYVPHNNSILALNGDNRNSLVITNINKLNKPYIFRLYKRCECFDYNKALNVLITGSADYLAPIPIRFLSILGGKTSNFGLFPKDLYLNKLNNNADTSLPDGLVLACNDYLCIMKLGQDTSRDGNLTETHTATNSANEQSFHVLASVEDAEITEIAFADKGIITVGWFKKIFNYSDIISDDIIDDQTNTVELVVSKADLSWRDPQIYRDDILCLEHLLPINNLICTASHDDEINVWSIDTEK</sequence>
<dbReference type="AlphaFoldDB" id="A0A819KT68"/>
<evidence type="ECO:0000256" key="1">
    <source>
        <dbReference type="ARBA" id="ARBA00022737"/>
    </source>
</evidence>
<comment type="caution">
    <text evidence="3">The sequence shown here is derived from an EMBL/GenBank/DDBJ whole genome shotgun (WGS) entry which is preliminary data.</text>
</comment>
<dbReference type="PANTHER" id="PTHR44324:SF3">
    <property type="entry name" value="WD REPEAT-CONTAINING PROTEIN 49-LIKE"/>
    <property type="match status" value="1"/>
</dbReference>